<organism evidence="2">
    <name type="scientific">anaerobic digester metagenome</name>
    <dbReference type="NCBI Taxonomy" id="1263854"/>
    <lineage>
        <taxon>unclassified sequences</taxon>
        <taxon>metagenomes</taxon>
        <taxon>ecological metagenomes</taxon>
    </lineage>
</organism>
<accession>A0A485M458</accession>
<dbReference type="PROSITE" id="PS51746">
    <property type="entry name" value="PPM_2"/>
    <property type="match status" value="1"/>
</dbReference>
<dbReference type="SMART" id="SM00332">
    <property type="entry name" value="PP2Cc"/>
    <property type="match status" value="1"/>
</dbReference>
<dbReference type="EMBL" id="CAADRN010000251">
    <property type="protein sequence ID" value="VFU15932.1"/>
    <property type="molecule type" value="Genomic_DNA"/>
</dbReference>
<dbReference type="NCBIfam" id="NF033484">
    <property type="entry name" value="Stp1_PP2C_phos"/>
    <property type="match status" value="1"/>
</dbReference>
<feature type="domain" description="PPM-type phosphatase" evidence="1">
    <location>
        <begin position="2"/>
        <end position="237"/>
    </location>
</feature>
<gene>
    <name evidence="2" type="ORF">SCFA_3240007</name>
</gene>
<dbReference type="InterPro" id="IPR015655">
    <property type="entry name" value="PP2C"/>
</dbReference>
<dbReference type="InterPro" id="IPR001932">
    <property type="entry name" value="PPM-type_phosphatase-like_dom"/>
</dbReference>
<dbReference type="Pfam" id="PF13672">
    <property type="entry name" value="PP2C_2"/>
    <property type="match status" value="1"/>
</dbReference>
<dbReference type="AlphaFoldDB" id="A0A485M458"/>
<dbReference type="SMART" id="SM00331">
    <property type="entry name" value="PP2C_SIG"/>
    <property type="match status" value="1"/>
</dbReference>
<sequence>MRWAQISNIGLVRALNEDSLCISPKTGLFAVADGMGGHRAGEVASSMALRVLERELGRKLAGGALPEKALVESIKEANRSVYELSGRNPEWAGMGTTVTACLKRGRELYVGQVGDSRAYLIRDGVITRLTEDHSLVQELVKNGGITEEQAFNHPQRNVLTRALGIELSLEVDLYRFQVVPGNLILICTDGLTKYLRPEEILLTVSNSPDLEASLQNLLARALACGGSDNITMILLEC</sequence>
<dbReference type="SUPFAM" id="SSF81606">
    <property type="entry name" value="PP2C-like"/>
    <property type="match status" value="1"/>
</dbReference>
<dbReference type="GO" id="GO:0004722">
    <property type="term" value="F:protein serine/threonine phosphatase activity"/>
    <property type="evidence" value="ECO:0007669"/>
    <property type="project" value="InterPro"/>
</dbReference>
<proteinExistence type="predicted"/>
<evidence type="ECO:0000313" key="2">
    <source>
        <dbReference type="EMBL" id="VFU15932.1"/>
    </source>
</evidence>
<dbReference type="InterPro" id="IPR036457">
    <property type="entry name" value="PPM-type-like_dom_sf"/>
</dbReference>
<protein>
    <recommendedName>
        <fullName evidence="1">PPM-type phosphatase domain-containing protein</fullName>
    </recommendedName>
</protein>
<dbReference type="Gene3D" id="3.60.40.10">
    <property type="entry name" value="PPM-type phosphatase domain"/>
    <property type="match status" value="1"/>
</dbReference>
<name>A0A485M458_9ZZZZ</name>
<reference evidence="2" key="1">
    <citation type="submission" date="2019-03" db="EMBL/GenBank/DDBJ databases">
        <authorList>
            <person name="Hao L."/>
        </authorList>
    </citation>
    <scope>NUCLEOTIDE SEQUENCE</scope>
</reference>
<evidence type="ECO:0000259" key="1">
    <source>
        <dbReference type="PROSITE" id="PS51746"/>
    </source>
</evidence>
<dbReference type="PANTHER" id="PTHR47992">
    <property type="entry name" value="PROTEIN PHOSPHATASE"/>
    <property type="match status" value="1"/>
</dbReference>
<dbReference type="CDD" id="cd00143">
    <property type="entry name" value="PP2Cc"/>
    <property type="match status" value="1"/>
</dbReference>